<name>A0A9X6WGS4_BACTU</name>
<dbReference type="AlphaFoldDB" id="A0A9X6WGS4"/>
<evidence type="ECO:0008006" key="3">
    <source>
        <dbReference type="Google" id="ProtNLM"/>
    </source>
</evidence>
<organism evidence="1 2">
    <name type="scientific">Bacillus thuringiensis</name>
    <dbReference type="NCBI Taxonomy" id="1428"/>
    <lineage>
        <taxon>Bacteria</taxon>
        <taxon>Bacillati</taxon>
        <taxon>Bacillota</taxon>
        <taxon>Bacilli</taxon>
        <taxon>Bacillales</taxon>
        <taxon>Bacillaceae</taxon>
        <taxon>Bacillus</taxon>
        <taxon>Bacillus cereus group</taxon>
    </lineage>
</organism>
<proteinExistence type="predicted"/>
<dbReference type="PANTHER" id="PTHR12521:SF0">
    <property type="entry name" value="ADP-RIBOSE GLYCOHYDROLASE OARD1"/>
    <property type="match status" value="1"/>
</dbReference>
<dbReference type="Gene3D" id="3.40.220.10">
    <property type="entry name" value="Leucine Aminopeptidase, subunit E, domain 1"/>
    <property type="match status" value="1"/>
</dbReference>
<dbReference type="InterPro" id="IPR050892">
    <property type="entry name" value="ADP-ribose_metab_enzymes"/>
</dbReference>
<dbReference type="PANTHER" id="PTHR12521">
    <property type="entry name" value="PROTEIN C6ORF130"/>
    <property type="match status" value="1"/>
</dbReference>
<dbReference type="EMBL" id="NUVX01000080">
    <property type="protein sequence ID" value="PFJ29142.1"/>
    <property type="molecule type" value="Genomic_DNA"/>
</dbReference>
<gene>
    <name evidence="1" type="ORF">COJ15_32020</name>
</gene>
<evidence type="ECO:0000313" key="2">
    <source>
        <dbReference type="Proteomes" id="UP000224003"/>
    </source>
</evidence>
<protein>
    <recommendedName>
        <fullName evidence="3">Macro domain-containing protein</fullName>
    </recommendedName>
</protein>
<dbReference type="InterPro" id="IPR043472">
    <property type="entry name" value="Macro_dom-like"/>
</dbReference>
<sequence>MIHVIPGGDLLESDCNVIAHQANCFSKMKRGLANKIRVKYKGAYEADLRYPLSPDMRLGRTSYWTDEHMYIFNLYGQKGYGTDKQYTDYRALTYAMLEMLEIIQKVELENPNFKAKIGMPYLIGCDLAGGEWSKVEKIIHKIFVEIGNRDIFLYDVNNKSR</sequence>
<comment type="caution">
    <text evidence="1">The sequence shown here is derived from an EMBL/GenBank/DDBJ whole genome shotgun (WGS) entry which is preliminary data.</text>
</comment>
<dbReference type="SUPFAM" id="SSF52949">
    <property type="entry name" value="Macro domain-like"/>
    <property type="match status" value="1"/>
</dbReference>
<evidence type="ECO:0000313" key="1">
    <source>
        <dbReference type="EMBL" id="PFJ29142.1"/>
    </source>
</evidence>
<accession>A0A9X6WGS4</accession>
<dbReference type="RefSeq" id="WP_098517626.1">
    <property type="nucleotide sequence ID" value="NZ_NUVX01000080.1"/>
</dbReference>
<dbReference type="Proteomes" id="UP000224003">
    <property type="component" value="Unassembled WGS sequence"/>
</dbReference>
<reference evidence="1 2" key="1">
    <citation type="submission" date="2017-09" db="EMBL/GenBank/DDBJ databases">
        <title>Large-scale bioinformatics analysis of Bacillus genomes uncovers conserved roles of natural products in bacterial physiology.</title>
        <authorList>
            <consortium name="Agbiome Team Llc"/>
            <person name="Bleich R.M."/>
            <person name="Grubbs K.J."/>
            <person name="Santa Maria K.C."/>
            <person name="Allen S.E."/>
            <person name="Farag S."/>
            <person name="Shank E.A."/>
            <person name="Bowers A."/>
        </authorList>
    </citation>
    <scope>NUCLEOTIDE SEQUENCE [LARGE SCALE GENOMIC DNA]</scope>
    <source>
        <strain evidence="1 2">AFS085496</strain>
    </source>
</reference>
<dbReference type="GO" id="GO:0140291">
    <property type="term" value="P:peptidyl-glutamate ADP-deribosylation"/>
    <property type="evidence" value="ECO:0007669"/>
    <property type="project" value="TreeGrafter"/>
</dbReference>